<keyword evidence="3" id="KW-1133">Transmembrane helix</keyword>
<gene>
    <name evidence="5" type="ORF">GCM10017596_25550</name>
</gene>
<dbReference type="Pfam" id="PF04536">
    <property type="entry name" value="TPM_phosphatase"/>
    <property type="match status" value="1"/>
</dbReference>
<keyword evidence="3" id="KW-0472">Membrane</keyword>
<feature type="transmembrane region" description="Helical" evidence="3">
    <location>
        <begin position="164"/>
        <end position="184"/>
    </location>
</feature>
<feature type="coiled-coil region" evidence="1">
    <location>
        <begin position="478"/>
        <end position="505"/>
    </location>
</feature>
<evidence type="ECO:0000313" key="5">
    <source>
        <dbReference type="EMBL" id="GLK02840.1"/>
    </source>
</evidence>
<proteinExistence type="predicted"/>
<feature type="domain" description="TPM" evidence="4">
    <location>
        <begin position="39"/>
        <end position="155"/>
    </location>
</feature>
<keyword evidence="6" id="KW-1185">Reference proteome</keyword>
<reference evidence="5" key="1">
    <citation type="journal article" date="2014" name="Int. J. Syst. Evol. Microbiol.">
        <title>Complete genome sequence of Corynebacterium casei LMG S-19264T (=DSM 44701T), isolated from a smear-ripened cheese.</title>
        <authorList>
            <consortium name="US DOE Joint Genome Institute (JGI-PGF)"/>
            <person name="Walter F."/>
            <person name="Albersmeier A."/>
            <person name="Kalinowski J."/>
            <person name="Ruckert C."/>
        </authorList>
    </citation>
    <scope>NUCLEOTIDE SEQUENCE</scope>
    <source>
        <strain evidence="5">VKM Ac-1958</strain>
    </source>
</reference>
<feature type="region of interest" description="Disordered" evidence="2">
    <location>
        <begin position="619"/>
        <end position="659"/>
    </location>
</feature>
<comment type="caution">
    <text evidence="5">The sequence shown here is derived from an EMBL/GenBank/DDBJ whole genome shotgun (WGS) entry which is preliminary data.</text>
</comment>
<evidence type="ECO:0000256" key="2">
    <source>
        <dbReference type="SAM" id="MobiDB-lite"/>
    </source>
</evidence>
<dbReference type="Proteomes" id="UP001142325">
    <property type="component" value="Unassembled WGS sequence"/>
</dbReference>
<feature type="compositionally biased region" description="Gly residues" evidence="2">
    <location>
        <begin position="649"/>
        <end position="659"/>
    </location>
</feature>
<feature type="compositionally biased region" description="Gly residues" evidence="2">
    <location>
        <begin position="619"/>
        <end position="640"/>
    </location>
</feature>
<dbReference type="Gene3D" id="3.10.310.50">
    <property type="match status" value="1"/>
</dbReference>
<keyword evidence="3" id="KW-0812">Transmembrane</keyword>
<name>A0A9W6M9G9_9MICO</name>
<protein>
    <submittedName>
        <fullName evidence="5">UPF0603 protein</fullName>
    </submittedName>
</protein>
<dbReference type="RefSeq" id="WP_204937670.1">
    <property type="nucleotide sequence ID" value="NZ_BAAAUM010000002.1"/>
</dbReference>
<feature type="coiled-coil region" evidence="1">
    <location>
        <begin position="251"/>
        <end position="327"/>
    </location>
</feature>
<reference evidence="5" key="2">
    <citation type="submission" date="2023-01" db="EMBL/GenBank/DDBJ databases">
        <authorList>
            <person name="Sun Q."/>
            <person name="Evtushenko L."/>
        </authorList>
    </citation>
    <scope>NUCLEOTIDE SEQUENCE</scope>
    <source>
        <strain evidence="5">VKM Ac-1958</strain>
    </source>
</reference>
<dbReference type="AlphaFoldDB" id="A0A9W6M9G9"/>
<evidence type="ECO:0000259" key="4">
    <source>
        <dbReference type="Pfam" id="PF04536"/>
    </source>
</evidence>
<dbReference type="EMBL" id="BSET01000002">
    <property type="protein sequence ID" value="GLK02840.1"/>
    <property type="molecule type" value="Genomic_DNA"/>
</dbReference>
<evidence type="ECO:0000256" key="3">
    <source>
        <dbReference type="SAM" id="Phobius"/>
    </source>
</evidence>
<organism evidence="5 6">
    <name type="scientific">Microbacterium keratanolyticum</name>
    <dbReference type="NCBI Taxonomy" id="67574"/>
    <lineage>
        <taxon>Bacteria</taxon>
        <taxon>Bacillati</taxon>
        <taxon>Actinomycetota</taxon>
        <taxon>Actinomycetes</taxon>
        <taxon>Micrococcales</taxon>
        <taxon>Microbacteriaceae</taxon>
        <taxon>Microbacterium</taxon>
    </lineage>
</organism>
<keyword evidence="1" id="KW-0175">Coiled coil</keyword>
<sequence>MRARWGAGVTGFLLLAAAVVWGAAPAVATPPVSLSAGFVTDAADVLTPADESTINTRLEALSTDDRIDLFVVFVDEFTSPSDRQQWADQVAADNGLGAAQYLLAVATEGRQYYISADSSGPVSESRLLAIEESIKPDLRAENWAGAAMTAAEAFSADDAGSSGWGFILVIVVIALAVILIVWLVSRSKKKRTADASAADDPYAGVTDEQLTTQAGAALVQADDAITSSREELGFATAQFGEKVTATFAQVITDAKAKVDEAFSLKQQLDDEIPDTDEQRRAWHIQIITLCEEADTLLDSNVEAFDELRQLEQNAEQALQRATQTRAETAAAVAAAPDALARLAQSYDASALSTIAENPAQAASRLELADAHLVEASALLTAGKRGEAAFAIRTAEEGLVQARQLCDAITTLGADLSAAEEQARVLMADLEGDIAAAGTLPDPSGQLAQTAAATRAQLDEARANLTGSARRPAVILEALTAANTRIDALTAQVRDAQQRAARASQMLAQTLLQAQAQVSAANEFIMTRRGAVGATARTRLAEASAQLSQAHNLQPTDPETALQHAARADSLAQNAIALAQQDVNGYGGMGGGFTGGGGSGIGGDILGGIIGGILASGGGRSSGSGWGGSSGGGWRSSGGSRGFRPSSFGGSRGRSGGGRF</sequence>
<accession>A0A9W6M9G9</accession>
<evidence type="ECO:0000313" key="6">
    <source>
        <dbReference type="Proteomes" id="UP001142325"/>
    </source>
</evidence>
<dbReference type="InterPro" id="IPR007621">
    <property type="entry name" value="TPM_dom"/>
</dbReference>
<evidence type="ECO:0000256" key="1">
    <source>
        <dbReference type="SAM" id="Coils"/>
    </source>
</evidence>